<keyword evidence="4" id="KW-1185">Reference proteome</keyword>
<name>A0A2J6RWF8_HYAVF</name>
<gene>
    <name evidence="3" type="ORF">L207DRAFT_511032</name>
</gene>
<dbReference type="OrthoDB" id="1001765at2759"/>
<protein>
    <submittedName>
        <fullName evidence="3">Uncharacterized protein</fullName>
    </submittedName>
</protein>
<keyword evidence="2" id="KW-0732">Signal</keyword>
<evidence type="ECO:0000313" key="4">
    <source>
        <dbReference type="Proteomes" id="UP000235786"/>
    </source>
</evidence>
<dbReference type="Proteomes" id="UP000235786">
    <property type="component" value="Unassembled WGS sequence"/>
</dbReference>
<feature type="compositionally biased region" description="Low complexity" evidence="1">
    <location>
        <begin position="69"/>
        <end position="83"/>
    </location>
</feature>
<dbReference type="EMBL" id="KZ613943">
    <property type="protein sequence ID" value="PMD42842.1"/>
    <property type="molecule type" value="Genomic_DNA"/>
</dbReference>
<sequence>MRFTDSSNLLVLALVASSCCAAPAPLRQLAAASALTITSTLKPKSSTSSLLAIRSSTVQAKASSSLLPSVRSSTIQPKASSSSPPSPPAAQPPAAQAPVLLSPATAEQAGGGVPGGPPPETTFSANALSNFKVANFIEGIESGFFAGALDSLNKDATFNNASADGKSIANVTTQIAAQELVHKATLEGLLSLANESAVPACATIFPVSDTPDFLAKANLVTSAAIGVIITILQSLAGTDPNLLGPLSSILSCESQQDAFFRMSGSNTPSASPFNTALSQTFAYNIALSFVDPRSCPQLLPLPILPSLNLTSPTFVSTAPATPPTSITFTASGVSATDKLFIGWVNQANPIVYSNVTISNGVATADVPAGLTGIAFAALTREISATTVDGLTNVTIAGPAAVLMS</sequence>
<dbReference type="AlphaFoldDB" id="A0A2J6RWF8"/>
<evidence type="ECO:0000256" key="2">
    <source>
        <dbReference type="SAM" id="SignalP"/>
    </source>
</evidence>
<evidence type="ECO:0000256" key="1">
    <source>
        <dbReference type="SAM" id="MobiDB-lite"/>
    </source>
</evidence>
<dbReference type="Pfam" id="PF13668">
    <property type="entry name" value="Ferritin_2"/>
    <property type="match status" value="1"/>
</dbReference>
<dbReference type="PROSITE" id="PS51257">
    <property type="entry name" value="PROKAR_LIPOPROTEIN"/>
    <property type="match status" value="1"/>
</dbReference>
<dbReference type="STRING" id="1149755.A0A2J6RWF8"/>
<feature type="chain" id="PRO_5014317018" evidence="2">
    <location>
        <begin position="22"/>
        <end position="404"/>
    </location>
</feature>
<proteinExistence type="predicted"/>
<feature type="region of interest" description="Disordered" evidence="1">
    <location>
        <begin position="69"/>
        <end position="96"/>
    </location>
</feature>
<evidence type="ECO:0000313" key="3">
    <source>
        <dbReference type="EMBL" id="PMD42842.1"/>
    </source>
</evidence>
<accession>A0A2J6RWF8</accession>
<reference evidence="3 4" key="1">
    <citation type="submission" date="2016-04" db="EMBL/GenBank/DDBJ databases">
        <title>A degradative enzymes factory behind the ericoid mycorrhizal symbiosis.</title>
        <authorList>
            <consortium name="DOE Joint Genome Institute"/>
            <person name="Martino E."/>
            <person name="Morin E."/>
            <person name="Grelet G."/>
            <person name="Kuo A."/>
            <person name="Kohler A."/>
            <person name="Daghino S."/>
            <person name="Barry K."/>
            <person name="Choi C."/>
            <person name="Cichocki N."/>
            <person name="Clum A."/>
            <person name="Copeland A."/>
            <person name="Hainaut M."/>
            <person name="Haridas S."/>
            <person name="Labutti K."/>
            <person name="Lindquist E."/>
            <person name="Lipzen A."/>
            <person name="Khouja H.-R."/>
            <person name="Murat C."/>
            <person name="Ohm R."/>
            <person name="Olson A."/>
            <person name="Spatafora J."/>
            <person name="Veneault-Fourrey C."/>
            <person name="Henrissat B."/>
            <person name="Grigoriev I."/>
            <person name="Martin F."/>
            <person name="Perotto S."/>
        </authorList>
    </citation>
    <scope>NUCLEOTIDE SEQUENCE [LARGE SCALE GENOMIC DNA]</scope>
    <source>
        <strain evidence="3 4">F</strain>
    </source>
</reference>
<feature type="signal peptide" evidence="2">
    <location>
        <begin position="1"/>
        <end position="21"/>
    </location>
</feature>
<organism evidence="3 4">
    <name type="scientific">Hyaloscypha variabilis (strain UAMH 11265 / GT02V1 / F)</name>
    <name type="common">Meliniomyces variabilis</name>
    <dbReference type="NCBI Taxonomy" id="1149755"/>
    <lineage>
        <taxon>Eukaryota</taxon>
        <taxon>Fungi</taxon>
        <taxon>Dikarya</taxon>
        <taxon>Ascomycota</taxon>
        <taxon>Pezizomycotina</taxon>
        <taxon>Leotiomycetes</taxon>
        <taxon>Helotiales</taxon>
        <taxon>Hyaloscyphaceae</taxon>
        <taxon>Hyaloscypha</taxon>
        <taxon>Hyaloscypha variabilis</taxon>
    </lineage>
</organism>